<dbReference type="AlphaFoldDB" id="A0A017HJW2"/>
<sequence>MSDAPGNAAGDGVAAAPSPDVERPGKPTLKTIAGLTGLAVATVSRALHDAPDLRPETKALVRKVAEELGYVPNRAGLRLRTGRTQVISLVMSAEHDMMNNTARLISSLAGALRGTAFHLNVSYFFPGEDPMKPIRHIVEMGLADAVIFNQTQPEDQRVAWLLGRHFPFATHGRTNWAERHAWADFDNAAFGEIAVRRLARAGRRRIGVIAPPLDQNYARDTVAGVARAGQETGVESQVLAGVSSDSASALVREAVARALPLGFDGLIACSTNSAMAAVAAIESQGMRLGREIDLVAKEAIPFLTLFRHEIMVVQEDVGRVGAVLARAVIRAIREPEAPPLQDLEVPRDDFDNKDTTP</sequence>
<feature type="region of interest" description="Disordered" evidence="4">
    <location>
        <begin position="1"/>
        <end position="26"/>
    </location>
</feature>
<dbReference type="PROSITE" id="PS50932">
    <property type="entry name" value="HTH_LACI_2"/>
    <property type="match status" value="1"/>
</dbReference>
<dbReference type="Gene3D" id="3.40.50.2300">
    <property type="match status" value="2"/>
</dbReference>
<organism evidence="6 7">
    <name type="scientific">Rubellimicrobium mesophilum DSM 19309</name>
    <dbReference type="NCBI Taxonomy" id="442562"/>
    <lineage>
        <taxon>Bacteria</taxon>
        <taxon>Pseudomonadati</taxon>
        <taxon>Pseudomonadota</taxon>
        <taxon>Alphaproteobacteria</taxon>
        <taxon>Rhodobacterales</taxon>
        <taxon>Roseobacteraceae</taxon>
        <taxon>Rubellimicrobium</taxon>
    </lineage>
</organism>
<evidence type="ECO:0000313" key="6">
    <source>
        <dbReference type="EMBL" id="EYD74605.1"/>
    </source>
</evidence>
<dbReference type="InterPro" id="IPR000843">
    <property type="entry name" value="HTH_LacI"/>
</dbReference>
<dbReference type="SUPFAM" id="SSF47413">
    <property type="entry name" value="lambda repressor-like DNA-binding domains"/>
    <property type="match status" value="1"/>
</dbReference>
<evidence type="ECO:0000256" key="3">
    <source>
        <dbReference type="ARBA" id="ARBA00023163"/>
    </source>
</evidence>
<dbReference type="PANTHER" id="PTHR30146">
    <property type="entry name" value="LACI-RELATED TRANSCRIPTIONAL REPRESSOR"/>
    <property type="match status" value="1"/>
</dbReference>
<evidence type="ECO:0000256" key="2">
    <source>
        <dbReference type="ARBA" id="ARBA00023125"/>
    </source>
</evidence>
<dbReference type="InterPro" id="IPR046335">
    <property type="entry name" value="LacI/GalR-like_sensor"/>
</dbReference>
<comment type="caution">
    <text evidence="6">The sequence shown here is derived from an EMBL/GenBank/DDBJ whole genome shotgun (WGS) entry which is preliminary data.</text>
</comment>
<dbReference type="InterPro" id="IPR028082">
    <property type="entry name" value="Peripla_BP_I"/>
</dbReference>
<dbReference type="PATRIC" id="fig|442562.3.peg.3848"/>
<dbReference type="GO" id="GO:0003700">
    <property type="term" value="F:DNA-binding transcription factor activity"/>
    <property type="evidence" value="ECO:0007669"/>
    <property type="project" value="TreeGrafter"/>
</dbReference>
<evidence type="ECO:0000256" key="1">
    <source>
        <dbReference type="ARBA" id="ARBA00023015"/>
    </source>
</evidence>
<keyword evidence="7" id="KW-1185">Reference proteome</keyword>
<dbReference type="SUPFAM" id="SSF53822">
    <property type="entry name" value="Periplasmic binding protein-like I"/>
    <property type="match status" value="1"/>
</dbReference>
<gene>
    <name evidence="6" type="ORF">Rumeso_03901</name>
</gene>
<dbReference type="Proteomes" id="UP000019666">
    <property type="component" value="Unassembled WGS sequence"/>
</dbReference>
<evidence type="ECO:0000259" key="5">
    <source>
        <dbReference type="PROSITE" id="PS50932"/>
    </source>
</evidence>
<protein>
    <submittedName>
        <fullName evidence="6">Transcription regulator</fullName>
    </submittedName>
</protein>
<dbReference type="STRING" id="442562.Rumeso_03901"/>
<evidence type="ECO:0000256" key="4">
    <source>
        <dbReference type="SAM" id="MobiDB-lite"/>
    </source>
</evidence>
<dbReference type="Gene3D" id="1.10.260.40">
    <property type="entry name" value="lambda repressor-like DNA-binding domains"/>
    <property type="match status" value="1"/>
</dbReference>
<accession>A0A017HJW2</accession>
<dbReference type="SMART" id="SM00354">
    <property type="entry name" value="HTH_LACI"/>
    <property type="match status" value="1"/>
</dbReference>
<dbReference type="HOGENOM" id="CLU_037628_6_1_5"/>
<name>A0A017HJW2_9RHOB</name>
<dbReference type="RefSeq" id="WP_245639339.1">
    <property type="nucleotide sequence ID" value="NZ_KK088604.1"/>
</dbReference>
<dbReference type="Pfam" id="PF13377">
    <property type="entry name" value="Peripla_BP_3"/>
    <property type="match status" value="1"/>
</dbReference>
<dbReference type="GO" id="GO:0000976">
    <property type="term" value="F:transcription cis-regulatory region binding"/>
    <property type="evidence" value="ECO:0007669"/>
    <property type="project" value="TreeGrafter"/>
</dbReference>
<dbReference type="CDD" id="cd01392">
    <property type="entry name" value="HTH_LacI"/>
    <property type="match status" value="1"/>
</dbReference>
<dbReference type="EMBL" id="AOSK01000111">
    <property type="protein sequence ID" value="EYD74605.1"/>
    <property type="molecule type" value="Genomic_DNA"/>
</dbReference>
<dbReference type="InterPro" id="IPR010982">
    <property type="entry name" value="Lambda_DNA-bd_dom_sf"/>
</dbReference>
<dbReference type="PANTHER" id="PTHR30146:SF153">
    <property type="entry name" value="LACTOSE OPERON REPRESSOR"/>
    <property type="match status" value="1"/>
</dbReference>
<keyword evidence="3" id="KW-0804">Transcription</keyword>
<evidence type="ECO:0000313" key="7">
    <source>
        <dbReference type="Proteomes" id="UP000019666"/>
    </source>
</evidence>
<dbReference type="CDD" id="cd20009">
    <property type="entry name" value="PBP1_RafR-like"/>
    <property type="match status" value="1"/>
</dbReference>
<dbReference type="Pfam" id="PF00356">
    <property type="entry name" value="LacI"/>
    <property type="match status" value="1"/>
</dbReference>
<reference evidence="6 7" key="1">
    <citation type="submission" date="2013-02" db="EMBL/GenBank/DDBJ databases">
        <authorList>
            <person name="Fiebig A."/>
            <person name="Goeker M."/>
            <person name="Klenk H.-P.P."/>
        </authorList>
    </citation>
    <scope>NUCLEOTIDE SEQUENCE [LARGE SCALE GENOMIC DNA]</scope>
    <source>
        <strain evidence="6 7">DSM 19309</strain>
    </source>
</reference>
<keyword evidence="1" id="KW-0805">Transcription regulation</keyword>
<keyword evidence="2" id="KW-0238">DNA-binding</keyword>
<proteinExistence type="predicted"/>
<feature type="domain" description="HTH lacI-type" evidence="5">
    <location>
        <begin position="27"/>
        <end position="81"/>
    </location>
</feature>